<dbReference type="GO" id="GO:0006820">
    <property type="term" value="P:monoatomic anion transport"/>
    <property type="evidence" value="ECO:0007669"/>
    <property type="project" value="TreeGrafter"/>
</dbReference>
<dbReference type="PANTHER" id="PTHR11662:SF399">
    <property type="entry name" value="FI19708P1-RELATED"/>
    <property type="match status" value="1"/>
</dbReference>
<dbReference type="FunFam" id="1.20.1250.20:FF:000003">
    <property type="entry name" value="Solute carrier family 17 member 3"/>
    <property type="match status" value="1"/>
</dbReference>
<protein>
    <recommendedName>
        <fullName evidence="9">Major facilitator superfamily (MFS) profile domain-containing protein</fullName>
    </recommendedName>
</protein>
<evidence type="ECO:0000256" key="4">
    <source>
        <dbReference type="ARBA" id="ARBA00022847"/>
    </source>
</evidence>
<name>A0A8J2LGR2_9HEXA</name>
<dbReference type="InterPro" id="IPR020846">
    <property type="entry name" value="MFS_dom"/>
</dbReference>
<feature type="transmembrane region" description="Helical" evidence="8">
    <location>
        <begin position="155"/>
        <end position="175"/>
    </location>
</feature>
<evidence type="ECO:0000256" key="3">
    <source>
        <dbReference type="ARBA" id="ARBA00022692"/>
    </source>
</evidence>
<keyword evidence="6 8" id="KW-0472">Membrane</keyword>
<dbReference type="Pfam" id="PF07690">
    <property type="entry name" value="MFS_1"/>
    <property type="match status" value="1"/>
</dbReference>
<feature type="region of interest" description="Disordered" evidence="7">
    <location>
        <begin position="523"/>
        <end position="551"/>
    </location>
</feature>
<dbReference type="EMBL" id="CAJVCH010570803">
    <property type="protein sequence ID" value="CAG7835922.1"/>
    <property type="molecule type" value="Genomic_DNA"/>
</dbReference>
<dbReference type="PROSITE" id="PS50850">
    <property type="entry name" value="MFS"/>
    <property type="match status" value="1"/>
</dbReference>
<dbReference type="CDD" id="cd17318">
    <property type="entry name" value="MFS_SLC17"/>
    <property type="match status" value="1"/>
</dbReference>
<dbReference type="InterPro" id="IPR050382">
    <property type="entry name" value="MFS_Na/Anion_cotransporter"/>
</dbReference>
<evidence type="ECO:0000256" key="8">
    <source>
        <dbReference type="SAM" id="Phobius"/>
    </source>
</evidence>
<dbReference type="AlphaFoldDB" id="A0A8J2LGR2"/>
<feature type="transmembrane region" description="Helical" evidence="8">
    <location>
        <begin position="388"/>
        <end position="407"/>
    </location>
</feature>
<dbReference type="InterPro" id="IPR011701">
    <property type="entry name" value="MFS"/>
</dbReference>
<keyword evidence="3 8" id="KW-0812">Transmembrane</keyword>
<feature type="transmembrane region" description="Helical" evidence="8">
    <location>
        <begin position="444"/>
        <end position="466"/>
    </location>
</feature>
<feature type="transmembrane region" description="Helical" evidence="8">
    <location>
        <begin position="251"/>
        <end position="270"/>
    </location>
</feature>
<evidence type="ECO:0000256" key="1">
    <source>
        <dbReference type="ARBA" id="ARBA00004141"/>
    </source>
</evidence>
<evidence type="ECO:0000313" key="11">
    <source>
        <dbReference type="Proteomes" id="UP000708208"/>
    </source>
</evidence>
<dbReference type="Proteomes" id="UP000708208">
    <property type="component" value="Unassembled WGS sequence"/>
</dbReference>
<evidence type="ECO:0000256" key="7">
    <source>
        <dbReference type="SAM" id="MobiDB-lite"/>
    </source>
</evidence>
<reference evidence="10" key="1">
    <citation type="submission" date="2021-06" db="EMBL/GenBank/DDBJ databases">
        <authorList>
            <person name="Hodson N. C."/>
            <person name="Mongue J. A."/>
            <person name="Jaron S. K."/>
        </authorList>
    </citation>
    <scope>NUCLEOTIDE SEQUENCE</scope>
</reference>
<accession>A0A8J2LGR2</accession>
<gene>
    <name evidence="10" type="ORF">AFUS01_LOCUS45229</name>
</gene>
<organism evidence="10 11">
    <name type="scientific">Allacma fusca</name>
    <dbReference type="NCBI Taxonomy" id="39272"/>
    <lineage>
        <taxon>Eukaryota</taxon>
        <taxon>Metazoa</taxon>
        <taxon>Ecdysozoa</taxon>
        <taxon>Arthropoda</taxon>
        <taxon>Hexapoda</taxon>
        <taxon>Collembola</taxon>
        <taxon>Symphypleona</taxon>
        <taxon>Sminthuridae</taxon>
        <taxon>Allacma</taxon>
    </lineage>
</organism>
<evidence type="ECO:0000256" key="6">
    <source>
        <dbReference type="ARBA" id="ARBA00023136"/>
    </source>
</evidence>
<dbReference type="GO" id="GO:0015293">
    <property type="term" value="F:symporter activity"/>
    <property type="evidence" value="ECO:0007669"/>
    <property type="project" value="UniProtKB-KW"/>
</dbReference>
<feature type="transmembrane region" description="Helical" evidence="8">
    <location>
        <begin position="307"/>
        <end position="328"/>
    </location>
</feature>
<feature type="transmembrane region" description="Helical" evidence="8">
    <location>
        <begin position="216"/>
        <end position="239"/>
    </location>
</feature>
<evidence type="ECO:0000256" key="5">
    <source>
        <dbReference type="ARBA" id="ARBA00022989"/>
    </source>
</evidence>
<dbReference type="GO" id="GO:0016020">
    <property type="term" value="C:membrane"/>
    <property type="evidence" value="ECO:0007669"/>
    <property type="project" value="UniProtKB-SubCell"/>
</dbReference>
<feature type="region of interest" description="Disordered" evidence="7">
    <location>
        <begin position="1"/>
        <end position="37"/>
    </location>
</feature>
<feature type="compositionally biased region" description="Polar residues" evidence="7">
    <location>
        <begin position="529"/>
        <end position="543"/>
    </location>
</feature>
<keyword evidence="5 8" id="KW-1133">Transmembrane helix</keyword>
<feature type="transmembrane region" description="Helical" evidence="8">
    <location>
        <begin position="478"/>
        <end position="500"/>
    </location>
</feature>
<feature type="transmembrane region" description="Helical" evidence="8">
    <location>
        <begin position="413"/>
        <end position="432"/>
    </location>
</feature>
<evidence type="ECO:0000256" key="2">
    <source>
        <dbReference type="ARBA" id="ARBA00022448"/>
    </source>
</evidence>
<dbReference type="PANTHER" id="PTHR11662">
    <property type="entry name" value="SOLUTE CARRIER FAMILY 17"/>
    <property type="match status" value="1"/>
</dbReference>
<sequence>MGFRRKYLNSGIEESGPSMVDDEESSTNSSSASDEKPVGWGARHTMALLGFWGFVASYAMRVNLSVAIVAMVHPGANHTGTNTSLVCPQLLPKNRHSFVNITSTSPQNVLQSADSQGEFDWDGKQQGIVLGSFFWGYVVTQIPGGMISERIGGKWPFGIGMFITALFSLLTPIAARSGMGALIFVRVIQGLGEGVTNPAMHALLARWAPPLERSKFAAYVYAGAQIGTVLAMPISGILISSNLFGGWPSVFYVFGGMGIVWFILWTYLVYDSPSLHPRINPKELSYIQHSIGSQTSKHKVPTPWKQILTSMPVLAILVAQTGHGWGLYTLLTELPTYMNSVLHFDLKSNSILSAAPYLMMWIFSLIASWTADYLREEHQISTTVVRKIFNTVAQWGPAIALVGAAYSGCNRTLALFLLTAAVGLNGAHFSAFQVNHIDIAPNHAGVMMGITNGFANLCGIAAPYTAGVITKDGSSLESWRLIFLIAAGIYFTDNLFYLMFASGEEQPWNRDPAEKNEVDDSFVTRPLLSDTSPGPQRRISPTTARGYIRTD</sequence>
<keyword evidence="11" id="KW-1185">Reference proteome</keyword>
<keyword evidence="4" id="KW-0769">Symport</keyword>
<keyword evidence="2" id="KW-0813">Transport</keyword>
<comment type="subcellular location">
    <subcellularLocation>
        <location evidence="1">Membrane</location>
        <topology evidence="1">Multi-pass membrane protein</topology>
    </subcellularLocation>
</comment>
<feature type="transmembrane region" description="Helical" evidence="8">
    <location>
        <begin position="348"/>
        <end position="367"/>
    </location>
</feature>
<feature type="domain" description="Major facilitator superfamily (MFS) profile" evidence="9">
    <location>
        <begin position="68"/>
        <end position="505"/>
    </location>
</feature>
<evidence type="ECO:0000259" key="9">
    <source>
        <dbReference type="PROSITE" id="PS50850"/>
    </source>
</evidence>
<evidence type="ECO:0000313" key="10">
    <source>
        <dbReference type="EMBL" id="CAG7835922.1"/>
    </source>
</evidence>
<proteinExistence type="predicted"/>
<comment type="caution">
    <text evidence="10">The sequence shown here is derived from an EMBL/GenBank/DDBJ whole genome shotgun (WGS) entry which is preliminary data.</text>
</comment>
<dbReference type="OrthoDB" id="2985014at2759"/>